<keyword evidence="2" id="KW-1185">Reference proteome</keyword>
<evidence type="ECO:0000313" key="1">
    <source>
        <dbReference type="EMBL" id="KAJ3492516.1"/>
    </source>
</evidence>
<comment type="caution">
    <text evidence="1">The sequence shown here is derived from an EMBL/GenBank/DDBJ whole genome shotgun (WGS) entry which is preliminary data.</text>
</comment>
<dbReference type="EMBL" id="JANAKD010000592">
    <property type="protein sequence ID" value="KAJ3492516.1"/>
    <property type="molecule type" value="Genomic_DNA"/>
</dbReference>
<proteinExistence type="predicted"/>
<name>A0ACC1QVY0_9HYPO</name>
<reference evidence="1" key="1">
    <citation type="submission" date="2022-07" db="EMBL/GenBank/DDBJ databases">
        <title>Genome Sequence of Lecanicillium saksenae.</title>
        <authorList>
            <person name="Buettner E."/>
        </authorList>
    </citation>
    <scope>NUCLEOTIDE SEQUENCE</scope>
    <source>
        <strain evidence="1">VT-O1</strain>
    </source>
</reference>
<sequence length="97" mass="11108">MEGLVFPRLSGINVDVYDKGGTLLPFAAPNLAWVHFDPEFDHQTEKYWDPPDAWSGLFEQAVVSQNERKFDKKENEYRPNGLLFAARDDFQLCGTSL</sequence>
<protein>
    <submittedName>
        <fullName evidence="1">Uncharacterized protein</fullName>
    </submittedName>
</protein>
<gene>
    <name evidence="1" type="ORF">NLG97_g5337</name>
</gene>
<organism evidence="1 2">
    <name type="scientific">Lecanicillium saksenae</name>
    <dbReference type="NCBI Taxonomy" id="468837"/>
    <lineage>
        <taxon>Eukaryota</taxon>
        <taxon>Fungi</taxon>
        <taxon>Dikarya</taxon>
        <taxon>Ascomycota</taxon>
        <taxon>Pezizomycotina</taxon>
        <taxon>Sordariomycetes</taxon>
        <taxon>Hypocreomycetidae</taxon>
        <taxon>Hypocreales</taxon>
        <taxon>Cordycipitaceae</taxon>
        <taxon>Lecanicillium</taxon>
    </lineage>
</organism>
<evidence type="ECO:0000313" key="2">
    <source>
        <dbReference type="Proteomes" id="UP001148737"/>
    </source>
</evidence>
<accession>A0ACC1QVY0</accession>
<dbReference type="Proteomes" id="UP001148737">
    <property type="component" value="Unassembled WGS sequence"/>
</dbReference>